<evidence type="ECO:0000256" key="8">
    <source>
        <dbReference type="ARBA" id="ARBA00023136"/>
    </source>
</evidence>
<proteinExistence type="predicted"/>
<evidence type="ECO:0000256" key="4">
    <source>
        <dbReference type="ARBA" id="ARBA00022519"/>
    </source>
</evidence>
<evidence type="ECO:0000256" key="9">
    <source>
        <dbReference type="ARBA" id="ARBA00035611"/>
    </source>
</evidence>
<comment type="subcellular location">
    <subcellularLocation>
        <location evidence="1">Cell membrane</location>
        <topology evidence="1">Multi-pass membrane protein</topology>
    </subcellularLocation>
</comment>
<feature type="transmembrane region" description="Helical" evidence="12">
    <location>
        <begin position="173"/>
        <end position="192"/>
    </location>
</feature>
<dbReference type="RefSeq" id="WP_030322940.1">
    <property type="nucleotide sequence ID" value="NZ_JBIBDZ010000014.1"/>
</dbReference>
<evidence type="ECO:0000256" key="11">
    <source>
        <dbReference type="SAM" id="MobiDB-lite"/>
    </source>
</evidence>
<name>A0ABW6Y166_9ACTN</name>
<sequence>MSNTPPTASEEAAVPEPRTPDETTPVSEVPAAAAIPAVDPRLLVREQGFKGYVEEFKRKIRSGEIGSLPVVVGLIVIGIVFQALTGNFITSYNLDQITLYAVGPGIMAVGIVFVLLLGEIDLAVGSVAGLAGSVWGVLGTDMPDGLAILLGILSGTLLGAFHGLVFAKIGVPAFVVTLAGFLGWAGLQTWVMGDKSTIPTPIGSFVADLTKYYFSDVAAAYGLAVAVVAAFYLAQLRDSRRRKSAELPHRPQSEIILRTAVLAVLVLVAAYGFNQEQGLPLSLVIFLVILLVTDFVLRRTTYGRQVFAVGGGIEAARRAGINVSWIRISVFMISGTMGAIGGLFLASATGGADRSLGGGNQLMMCIAAAVIGGTSLFGGRGKVWSALLGILVIQSIVQGLNQMNLSSNAIQYMITGAVLLIAVIIDSVSRKTQKTAGRA</sequence>
<dbReference type="Pfam" id="PF02653">
    <property type="entry name" value="BPD_transp_2"/>
    <property type="match status" value="1"/>
</dbReference>
<evidence type="ECO:0000256" key="3">
    <source>
        <dbReference type="ARBA" id="ARBA00022475"/>
    </source>
</evidence>
<keyword evidence="6 12" id="KW-0812">Transmembrane</keyword>
<feature type="transmembrane region" description="Helical" evidence="12">
    <location>
        <begin position="146"/>
        <end position="166"/>
    </location>
</feature>
<keyword evidence="4" id="KW-0997">Cell inner membrane</keyword>
<comment type="function">
    <text evidence="9">Part of the binding-protein-dependent transport system for D-xylose. Probably responsible for the translocation of the substrate across the membrane.</text>
</comment>
<dbReference type="PANTHER" id="PTHR32196">
    <property type="entry name" value="ABC TRANSPORTER PERMEASE PROTEIN YPHD-RELATED-RELATED"/>
    <property type="match status" value="1"/>
</dbReference>
<dbReference type="CDD" id="cd06579">
    <property type="entry name" value="TM_PBP1_transp_AraH_like"/>
    <property type="match status" value="1"/>
</dbReference>
<comment type="caution">
    <text evidence="13">The sequence shown here is derived from an EMBL/GenBank/DDBJ whole genome shotgun (WGS) entry which is preliminary data.</text>
</comment>
<evidence type="ECO:0000256" key="2">
    <source>
        <dbReference type="ARBA" id="ARBA00022448"/>
    </source>
</evidence>
<feature type="transmembrane region" description="Helical" evidence="12">
    <location>
        <begin position="384"/>
        <end position="403"/>
    </location>
</feature>
<feature type="transmembrane region" description="Helical" evidence="12">
    <location>
        <begin position="358"/>
        <end position="377"/>
    </location>
</feature>
<evidence type="ECO:0000256" key="7">
    <source>
        <dbReference type="ARBA" id="ARBA00022989"/>
    </source>
</evidence>
<feature type="transmembrane region" description="Helical" evidence="12">
    <location>
        <begin position="255"/>
        <end position="273"/>
    </location>
</feature>
<evidence type="ECO:0000256" key="1">
    <source>
        <dbReference type="ARBA" id="ARBA00004651"/>
    </source>
</evidence>
<protein>
    <recommendedName>
        <fullName evidence="10">Xylose transport system permease protein XylH</fullName>
    </recommendedName>
</protein>
<evidence type="ECO:0000256" key="12">
    <source>
        <dbReference type="SAM" id="Phobius"/>
    </source>
</evidence>
<evidence type="ECO:0000313" key="13">
    <source>
        <dbReference type="EMBL" id="MFF5923493.1"/>
    </source>
</evidence>
<keyword evidence="2" id="KW-0813">Transport</keyword>
<organism evidence="13 14">
    <name type="scientific">Streptomyces flavochromogenes</name>
    <dbReference type="NCBI Taxonomy" id="68199"/>
    <lineage>
        <taxon>Bacteria</taxon>
        <taxon>Bacillati</taxon>
        <taxon>Actinomycetota</taxon>
        <taxon>Actinomycetes</taxon>
        <taxon>Kitasatosporales</taxon>
        <taxon>Streptomycetaceae</taxon>
        <taxon>Streptomyces</taxon>
    </lineage>
</organism>
<dbReference type="InterPro" id="IPR001851">
    <property type="entry name" value="ABC_transp_permease"/>
</dbReference>
<feature type="transmembrane region" description="Helical" evidence="12">
    <location>
        <begin position="97"/>
        <end position="117"/>
    </location>
</feature>
<feature type="region of interest" description="Disordered" evidence="11">
    <location>
        <begin position="1"/>
        <end position="30"/>
    </location>
</feature>
<keyword evidence="7 12" id="KW-1133">Transmembrane helix</keyword>
<feature type="transmembrane region" description="Helical" evidence="12">
    <location>
        <begin position="409"/>
        <end position="428"/>
    </location>
</feature>
<dbReference type="EMBL" id="JBIBDZ010000014">
    <property type="protein sequence ID" value="MFF5923493.1"/>
    <property type="molecule type" value="Genomic_DNA"/>
</dbReference>
<dbReference type="PANTHER" id="PTHR32196:SF32">
    <property type="entry name" value="XYLOSE TRANSPORT SYSTEM PERMEASE PROTEIN XYLH"/>
    <property type="match status" value="1"/>
</dbReference>
<evidence type="ECO:0000256" key="10">
    <source>
        <dbReference type="ARBA" id="ARBA00035686"/>
    </source>
</evidence>
<feature type="transmembrane region" description="Helical" evidence="12">
    <location>
        <begin position="325"/>
        <end position="346"/>
    </location>
</feature>
<keyword evidence="5" id="KW-0762">Sugar transport</keyword>
<dbReference type="Proteomes" id="UP001602370">
    <property type="component" value="Unassembled WGS sequence"/>
</dbReference>
<feature type="transmembrane region" description="Helical" evidence="12">
    <location>
        <begin position="212"/>
        <end position="234"/>
    </location>
</feature>
<reference evidence="13 14" key="1">
    <citation type="submission" date="2024-10" db="EMBL/GenBank/DDBJ databases">
        <title>The Natural Products Discovery Center: Release of the First 8490 Sequenced Strains for Exploring Actinobacteria Biosynthetic Diversity.</title>
        <authorList>
            <person name="Kalkreuter E."/>
            <person name="Kautsar S.A."/>
            <person name="Yang D."/>
            <person name="Bader C.D."/>
            <person name="Teijaro C.N."/>
            <person name="Fluegel L."/>
            <person name="Davis C.M."/>
            <person name="Simpson J.R."/>
            <person name="Lauterbach L."/>
            <person name="Steele A.D."/>
            <person name="Gui C."/>
            <person name="Meng S."/>
            <person name="Li G."/>
            <person name="Viehrig K."/>
            <person name="Ye F."/>
            <person name="Su P."/>
            <person name="Kiefer A.F."/>
            <person name="Nichols A."/>
            <person name="Cepeda A.J."/>
            <person name="Yan W."/>
            <person name="Fan B."/>
            <person name="Jiang Y."/>
            <person name="Adhikari A."/>
            <person name="Zheng C.-J."/>
            <person name="Schuster L."/>
            <person name="Cowan T.M."/>
            <person name="Smanski M.J."/>
            <person name="Chevrette M.G."/>
            <person name="De Carvalho L.P.S."/>
            <person name="Shen B."/>
        </authorList>
    </citation>
    <scope>NUCLEOTIDE SEQUENCE [LARGE SCALE GENOMIC DNA]</scope>
    <source>
        <strain evidence="13 14">NPDC012605</strain>
    </source>
</reference>
<accession>A0ABW6Y166</accession>
<keyword evidence="8 12" id="KW-0472">Membrane</keyword>
<feature type="transmembrane region" description="Helical" evidence="12">
    <location>
        <begin position="279"/>
        <end position="297"/>
    </location>
</feature>
<evidence type="ECO:0000256" key="6">
    <source>
        <dbReference type="ARBA" id="ARBA00022692"/>
    </source>
</evidence>
<feature type="transmembrane region" description="Helical" evidence="12">
    <location>
        <begin position="122"/>
        <end position="140"/>
    </location>
</feature>
<gene>
    <name evidence="13" type="ORF">ACFY8C_35030</name>
</gene>
<evidence type="ECO:0000256" key="5">
    <source>
        <dbReference type="ARBA" id="ARBA00022597"/>
    </source>
</evidence>
<keyword evidence="14" id="KW-1185">Reference proteome</keyword>
<evidence type="ECO:0000313" key="14">
    <source>
        <dbReference type="Proteomes" id="UP001602370"/>
    </source>
</evidence>
<keyword evidence="3" id="KW-1003">Cell membrane</keyword>
<feature type="transmembrane region" description="Helical" evidence="12">
    <location>
        <begin position="65"/>
        <end position="85"/>
    </location>
</feature>